<evidence type="ECO:0000256" key="2">
    <source>
        <dbReference type="ARBA" id="ARBA00023015"/>
    </source>
</evidence>
<dbReference type="PANTHER" id="PTHR13044:SF14">
    <property type="entry name" value="CRYPTOCEPHAL, ISOFORM A"/>
    <property type="match status" value="1"/>
</dbReference>
<dbReference type="RefSeq" id="XP_062877569.1">
    <property type="nucleotide sequence ID" value="XM_063021499.1"/>
</dbReference>
<feature type="region of interest" description="Disordered" evidence="7">
    <location>
        <begin position="126"/>
        <end position="189"/>
    </location>
</feature>
<organism evidence="9 10">
    <name type="scientific">Australozyma saopauloensis</name>
    <dbReference type="NCBI Taxonomy" id="291208"/>
    <lineage>
        <taxon>Eukaryota</taxon>
        <taxon>Fungi</taxon>
        <taxon>Dikarya</taxon>
        <taxon>Ascomycota</taxon>
        <taxon>Saccharomycotina</taxon>
        <taxon>Pichiomycetes</taxon>
        <taxon>Metschnikowiaceae</taxon>
        <taxon>Australozyma</taxon>
    </lineage>
</organism>
<proteinExistence type="predicted"/>
<accession>A0AAX4H9S6</accession>
<sequence length="395" mass="42863">MQETPAALLDQLVYIDNFFNNSDTPNLDADGQLSLDLAAFADEAFVFADEEKPNKPFSDDDDHAAANDPQEGTSWLNHNEILGGNLRADSAKLDDHDGPGGLGIGPEPIDADVSHLDDFSEMKSNWTATERNPQNHFSAYSISDKSRTSKLGKRTSQNNNGHSPPPPNVLEAPRQSIPDLSNIPKFPVPPGAEMSLKQAGLSLNQIDLLSALIAQHQTSVQVSPATTSSRGEGLRAGVGSSEPSVASSQASGQSSTFNSTGITRSFPTHSLNHDAGTIKTESPSSVNGSEYSSSGSVSGHQTPTHSSSSILAELDKRRRSLAASARFRIKKKMKEKELEEQISLLNDLVRNFELKIDELELENRLLKNLIIEKGNQNSDEELKLLKERAKRSSKR</sequence>
<feature type="domain" description="BZIP" evidence="8">
    <location>
        <begin position="313"/>
        <end position="362"/>
    </location>
</feature>
<dbReference type="GO" id="GO:0000977">
    <property type="term" value="F:RNA polymerase II transcription regulatory region sequence-specific DNA binding"/>
    <property type="evidence" value="ECO:0007669"/>
    <property type="project" value="TreeGrafter"/>
</dbReference>
<keyword evidence="6" id="KW-0175">Coiled coil</keyword>
<feature type="compositionally biased region" description="Low complexity" evidence="7">
    <location>
        <begin position="237"/>
        <end position="255"/>
    </location>
</feature>
<dbReference type="KEGG" id="asau:88173555"/>
<evidence type="ECO:0000256" key="4">
    <source>
        <dbReference type="ARBA" id="ARBA00023163"/>
    </source>
</evidence>
<dbReference type="Proteomes" id="UP001338582">
    <property type="component" value="Chromosome 3"/>
</dbReference>
<evidence type="ECO:0000259" key="8">
    <source>
        <dbReference type="Pfam" id="PF07716"/>
    </source>
</evidence>
<gene>
    <name evidence="9" type="ORF">PUMCH_002490</name>
</gene>
<feature type="coiled-coil region" evidence="6">
    <location>
        <begin position="331"/>
        <end position="395"/>
    </location>
</feature>
<evidence type="ECO:0000256" key="1">
    <source>
        <dbReference type="ARBA" id="ARBA00004123"/>
    </source>
</evidence>
<dbReference type="GeneID" id="88173555"/>
<keyword evidence="3" id="KW-0238">DNA-binding</keyword>
<evidence type="ECO:0000256" key="7">
    <source>
        <dbReference type="SAM" id="MobiDB-lite"/>
    </source>
</evidence>
<feature type="region of interest" description="Disordered" evidence="7">
    <location>
        <begin position="89"/>
        <end position="113"/>
    </location>
</feature>
<name>A0AAX4H9S6_9ASCO</name>
<comment type="subcellular location">
    <subcellularLocation>
        <location evidence="1">Nucleus</location>
    </subcellularLocation>
</comment>
<evidence type="ECO:0000256" key="6">
    <source>
        <dbReference type="SAM" id="Coils"/>
    </source>
</evidence>
<dbReference type="PANTHER" id="PTHR13044">
    <property type="entry name" value="ACTIVATING TRANSCRIPTION FACTOR ATF 4/5"/>
    <property type="match status" value="1"/>
</dbReference>
<evidence type="ECO:0000256" key="3">
    <source>
        <dbReference type="ARBA" id="ARBA00023125"/>
    </source>
</evidence>
<keyword evidence="5" id="KW-0539">Nucleus</keyword>
<keyword evidence="2" id="KW-0805">Transcription regulation</keyword>
<evidence type="ECO:0000256" key="5">
    <source>
        <dbReference type="ARBA" id="ARBA00023242"/>
    </source>
</evidence>
<protein>
    <recommendedName>
        <fullName evidence="8">BZIP domain-containing protein</fullName>
    </recommendedName>
</protein>
<evidence type="ECO:0000313" key="9">
    <source>
        <dbReference type="EMBL" id="WPK25186.1"/>
    </source>
</evidence>
<reference evidence="9 10" key="1">
    <citation type="submission" date="2023-10" db="EMBL/GenBank/DDBJ databases">
        <title>Draft Genome Sequence of Candida saopaulonensis from a very Premature Infant with Sepsis.</title>
        <authorList>
            <person name="Ning Y."/>
            <person name="Dai R."/>
            <person name="Xiao M."/>
            <person name="Xu Y."/>
            <person name="Yan Q."/>
            <person name="Zhang L."/>
        </authorList>
    </citation>
    <scope>NUCLEOTIDE SEQUENCE [LARGE SCALE GENOMIC DNA]</scope>
    <source>
        <strain evidence="9 10">19XY460</strain>
    </source>
</reference>
<dbReference type="InterPro" id="IPR004827">
    <property type="entry name" value="bZIP"/>
</dbReference>
<feature type="compositionally biased region" description="Polar residues" evidence="7">
    <location>
        <begin position="219"/>
        <end position="230"/>
    </location>
</feature>
<feature type="compositionally biased region" description="Polar residues" evidence="7">
    <location>
        <begin position="126"/>
        <end position="143"/>
    </location>
</feature>
<keyword evidence="4" id="KW-0804">Transcription</keyword>
<feature type="compositionally biased region" description="Polar residues" evidence="7">
    <location>
        <begin position="300"/>
        <end position="310"/>
    </location>
</feature>
<dbReference type="Pfam" id="PF07716">
    <property type="entry name" value="bZIP_2"/>
    <property type="match status" value="1"/>
</dbReference>
<dbReference type="GO" id="GO:0089713">
    <property type="term" value="C:Cbf1-Met4-Met28 complex"/>
    <property type="evidence" value="ECO:0007669"/>
    <property type="project" value="TreeGrafter"/>
</dbReference>
<feature type="region of interest" description="Disordered" evidence="7">
    <location>
        <begin position="52"/>
        <end position="77"/>
    </location>
</feature>
<feature type="region of interest" description="Disordered" evidence="7">
    <location>
        <begin position="219"/>
        <end position="312"/>
    </location>
</feature>
<feature type="compositionally biased region" description="Basic and acidic residues" evidence="7">
    <location>
        <begin position="89"/>
        <end position="98"/>
    </location>
</feature>
<feature type="compositionally biased region" description="Polar residues" evidence="7">
    <location>
        <begin position="256"/>
        <end position="270"/>
    </location>
</feature>
<evidence type="ECO:0000313" key="10">
    <source>
        <dbReference type="Proteomes" id="UP001338582"/>
    </source>
</evidence>
<dbReference type="GO" id="GO:0001228">
    <property type="term" value="F:DNA-binding transcription activator activity, RNA polymerase II-specific"/>
    <property type="evidence" value="ECO:0007669"/>
    <property type="project" value="TreeGrafter"/>
</dbReference>
<feature type="compositionally biased region" description="Low complexity" evidence="7">
    <location>
        <begin position="281"/>
        <end position="299"/>
    </location>
</feature>
<dbReference type="GO" id="GO:0005634">
    <property type="term" value="C:nucleus"/>
    <property type="evidence" value="ECO:0007669"/>
    <property type="project" value="UniProtKB-SubCell"/>
</dbReference>
<keyword evidence="10" id="KW-1185">Reference proteome</keyword>
<dbReference type="EMBL" id="CP138896">
    <property type="protein sequence ID" value="WPK25186.1"/>
    <property type="molecule type" value="Genomic_DNA"/>
</dbReference>
<dbReference type="AlphaFoldDB" id="A0AAX4H9S6"/>